<keyword evidence="3" id="KW-1185">Reference proteome</keyword>
<evidence type="ECO:0000313" key="3">
    <source>
        <dbReference type="Proteomes" id="UP001054837"/>
    </source>
</evidence>
<evidence type="ECO:0000256" key="1">
    <source>
        <dbReference type="SAM" id="Phobius"/>
    </source>
</evidence>
<organism evidence="2 3">
    <name type="scientific">Caerostris darwini</name>
    <dbReference type="NCBI Taxonomy" id="1538125"/>
    <lineage>
        <taxon>Eukaryota</taxon>
        <taxon>Metazoa</taxon>
        <taxon>Ecdysozoa</taxon>
        <taxon>Arthropoda</taxon>
        <taxon>Chelicerata</taxon>
        <taxon>Arachnida</taxon>
        <taxon>Araneae</taxon>
        <taxon>Araneomorphae</taxon>
        <taxon>Entelegynae</taxon>
        <taxon>Araneoidea</taxon>
        <taxon>Araneidae</taxon>
        <taxon>Caerostris</taxon>
    </lineage>
</organism>
<feature type="transmembrane region" description="Helical" evidence="1">
    <location>
        <begin position="12"/>
        <end position="36"/>
    </location>
</feature>
<keyword evidence="1" id="KW-0812">Transmembrane</keyword>
<gene>
    <name evidence="2" type="ORF">CDAR_449811</name>
</gene>
<evidence type="ECO:0000313" key="2">
    <source>
        <dbReference type="EMBL" id="GIY12064.1"/>
    </source>
</evidence>
<proteinExistence type="predicted"/>
<accession>A0AAV4QS06</accession>
<dbReference type="Proteomes" id="UP001054837">
    <property type="component" value="Unassembled WGS sequence"/>
</dbReference>
<protein>
    <submittedName>
        <fullName evidence="2">Uncharacterized protein</fullName>
    </submittedName>
</protein>
<dbReference type="AlphaFoldDB" id="A0AAV4QS06"/>
<keyword evidence="1" id="KW-0472">Membrane</keyword>
<comment type="caution">
    <text evidence="2">The sequence shown here is derived from an EMBL/GenBank/DDBJ whole genome shotgun (WGS) entry which is preliminary data.</text>
</comment>
<keyword evidence="1" id="KW-1133">Transmembrane helix</keyword>
<name>A0AAV4QS06_9ARAC</name>
<sequence>MSVREKEGTRAFFLFSKSISFQGILMLNVLIPHYVFCKVTLKRVLPEENGGLLFIPAVGANANGVSCEAEAQGLRKWQPLPLADLPTDALLRKLISSGVISR</sequence>
<reference evidence="2 3" key="1">
    <citation type="submission" date="2021-06" db="EMBL/GenBank/DDBJ databases">
        <title>Caerostris darwini draft genome.</title>
        <authorList>
            <person name="Kono N."/>
            <person name="Arakawa K."/>
        </authorList>
    </citation>
    <scope>NUCLEOTIDE SEQUENCE [LARGE SCALE GENOMIC DNA]</scope>
</reference>
<dbReference type="EMBL" id="BPLQ01004987">
    <property type="protein sequence ID" value="GIY12064.1"/>
    <property type="molecule type" value="Genomic_DNA"/>
</dbReference>